<dbReference type="AlphaFoldDB" id="M1DLB9"/>
<dbReference type="Proteomes" id="UP000011115">
    <property type="component" value="Unassembled WGS sequence"/>
</dbReference>
<protein>
    <submittedName>
        <fullName evidence="2">Uncharacterized protein</fullName>
    </submittedName>
</protein>
<proteinExistence type="predicted"/>
<evidence type="ECO:0000256" key="1">
    <source>
        <dbReference type="SAM" id="MobiDB-lite"/>
    </source>
</evidence>
<dbReference type="Gramene" id="PGSC0003DMT400090851">
    <property type="protein sequence ID" value="PGSC0003DMT400090851"/>
    <property type="gene ID" value="PGSC0003DMG400040422"/>
</dbReference>
<reference evidence="3" key="1">
    <citation type="journal article" date="2011" name="Nature">
        <title>Genome sequence and analysis of the tuber crop potato.</title>
        <authorList>
            <consortium name="The Potato Genome Sequencing Consortium"/>
        </authorList>
    </citation>
    <scope>NUCLEOTIDE SEQUENCE [LARGE SCALE GENOMIC DNA]</scope>
    <source>
        <strain evidence="3">cv. DM1-3 516 R44</strain>
    </source>
</reference>
<feature type="region of interest" description="Disordered" evidence="1">
    <location>
        <begin position="1"/>
        <end position="103"/>
    </location>
</feature>
<feature type="compositionally biased region" description="Basic residues" evidence="1">
    <location>
        <begin position="1"/>
        <end position="11"/>
    </location>
</feature>
<dbReference type="InParanoid" id="M1DLB9"/>
<feature type="compositionally biased region" description="Low complexity" evidence="1">
    <location>
        <begin position="30"/>
        <end position="39"/>
    </location>
</feature>
<evidence type="ECO:0000313" key="2">
    <source>
        <dbReference type="EnsemblPlants" id="PGSC0003DMT400090851"/>
    </source>
</evidence>
<reference evidence="2" key="2">
    <citation type="submission" date="2015-06" db="UniProtKB">
        <authorList>
            <consortium name="EnsemblPlants"/>
        </authorList>
    </citation>
    <scope>IDENTIFICATION</scope>
    <source>
        <strain evidence="2">DM1-3 516 R44</strain>
    </source>
</reference>
<dbReference type="EnsemblPlants" id="PGSC0003DMT400090851">
    <property type="protein sequence ID" value="PGSC0003DMT400090851"/>
    <property type="gene ID" value="PGSC0003DMG400040422"/>
</dbReference>
<keyword evidence="3" id="KW-1185">Reference proteome</keyword>
<accession>M1DLB9</accession>
<organism evidence="2 3">
    <name type="scientific">Solanum tuberosum</name>
    <name type="common">Potato</name>
    <dbReference type="NCBI Taxonomy" id="4113"/>
    <lineage>
        <taxon>Eukaryota</taxon>
        <taxon>Viridiplantae</taxon>
        <taxon>Streptophyta</taxon>
        <taxon>Embryophyta</taxon>
        <taxon>Tracheophyta</taxon>
        <taxon>Spermatophyta</taxon>
        <taxon>Magnoliopsida</taxon>
        <taxon>eudicotyledons</taxon>
        <taxon>Gunneridae</taxon>
        <taxon>Pentapetalae</taxon>
        <taxon>asterids</taxon>
        <taxon>lamiids</taxon>
        <taxon>Solanales</taxon>
        <taxon>Solanaceae</taxon>
        <taxon>Solanoideae</taxon>
        <taxon>Solaneae</taxon>
        <taxon>Solanum</taxon>
    </lineage>
</organism>
<feature type="compositionally biased region" description="Basic and acidic residues" evidence="1">
    <location>
        <begin position="88"/>
        <end position="97"/>
    </location>
</feature>
<evidence type="ECO:0000313" key="3">
    <source>
        <dbReference type="Proteomes" id="UP000011115"/>
    </source>
</evidence>
<dbReference type="HOGENOM" id="CLU_072932_1_0_1"/>
<feature type="compositionally biased region" description="Low complexity" evidence="1">
    <location>
        <begin position="57"/>
        <end position="78"/>
    </location>
</feature>
<name>M1DLB9_SOLTU</name>
<dbReference type="PaxDb" id="4113-PGSC0003DMT400090851"/>
<sequence>MRYNGSRRKNVNKPAPITALQSEGHDDSKASGSEGGSSSDNEENSRSQSDAAAGSQSVDDSGGSAESESSSQDDTSTSPNVANTEAETGVREEAVNREDEEEITDDDTMVMYVTAYEPDLALRPQLIAFYRSMWTVNRSKEFFNNGIVNKTRGFKNRAIMPETWVVVADIKEFSDIYKIFQPPGQRILFLL</sequence>